<evidence type="ECO:0000313" key="2">
    <source>
        <dbReference type="Proteomes" id="UP001374535"/>
    </source>
</evidence>
<keyword evidence="2" id="KW-1185">Reference proteome</keyword>
<name>A0AAQ3NQ58_VIGMU</name>
<sequence length="114" mass="13448">MRLKCVSKKLHSLINNLYFLKLHKKRSSRLKLNLRSEVKIYTKMGETHHTLLCYFLESRNYAAAYKESYSYDKCLKAIAKGSTFNRRSRDSVYACLSRPSPLLCRRCARFRSQS</sequence>
<protein>
    <submittedName>
        <fullName evidence="1">Uncharacterized protein</fullName>
    </submittedName>
</protein>
<gene>
    <name evidence="1" type="ORF">V8G54_011860</name>
</gene>
<dbReference type="AlphaFoldDB" id="A0AAQ3NQ58"/>
<proteinExistence type="predicted"/>
<dbReference type="Proteomes" id="UP001374535">
    <property type="component" value="Chromosome 4"/>
</dbReference>
<accession>A0AAQ3NQ58</accession>
<dbReference type="EMBL" id="CP144697">
    <property type="protein sequence ID" value="WVZ14294.1"/>
    <property type="molecule type" value="Genomic_DNA"/>
</dbReference>
<evidence type="ECO:0000313" key="1">
    <source>
        <dbReference type="EMBL" id="WVZ14294.1"/>
    </source>
</evidence>
<reference evidence="1 2" key="1">
    <citation type="journal article" date="2023" name="Life. Sci Alliance">
        <title>Evolutionary insights into 3D genome organization and epigenetic landscape of Vigna mungo.</title>
        <authorList>
            <person name="Junaid A."/>
            <person name="Singh B."/>
            <person name="Bhatia S."/>
        </authorList>
    </citation>
    <scope>NUCLEOTIDE SEQUENCE [LARGE SCALE GENOMIC DNA]</scope>
    <source>
        <strain evidence="1">Urdbean</strain>
    </source>
</reference>
<organism evidence="1 2">
    <name type="scientific">Vigna mungo</name>
    <name type="common">Black gram</name>
    <name type="synonym">Phaseolus mungo</name>
    <dbReference type="NCBI Taxonomy" id="3915"/>
    <lineage>
        <taxon>Eukaryota</taxon>
        <taxon>Viridiplantae</taxon>
        <taxon>Streptophyta</taxon>
        <taxon>Embryophyta</taxon>
        <taxon>Tracheophyta</taxon>
        <taxon>Spermatophyta</taxon>
        <taxon>Magnoliopsida</taxon>
        <taxon>eudicotyledons</taxon>
        <taxon>Gunneridae</taxon>
        <taxon>Pentapetalae</taxon>
        <taxon>rosids</taxon>
        <taxon>fabids</taxon>
        <taxon>Fabales</taxon>
        <taxon>Fabaceae</taxon>
        <taxon>Papilionoideae</taxon>
        <taxon>50 kb inversion clade</taxon>
        <taxon>NPAAA clade</taxon>
        <taxon>indigoferoid/millettioid clade</taxon>
        <taxon>Phaseoleae</taxon>
        <taxon>Vigna</taxon>
    </lineage>
</organism>